<dbReference type="EMBL" id="JH993302">
    <property type="protein sequence ID" value="EKX31323.1"/>
    <property type="molecule type" value="Genomic_DNA"/>
</dbReference>
<keyword evidence="3" id="KW-1185">Reference proteome</keyword>
<gene>
    <name evidence="1" type="ORF">GUITHDRAFT_122479</name>
</gene>
<sequence length="90" mass="10046">MEGVHLTLISDDPKLRETFAVELTADTFVKLYKARKSERDKAKPAGGRVRVTADQVEVKPELRPISRKEMEAMCGGGNTSITRVKRAMLD</sequence>
<name>L1I4Y7_GUITC</name>
<evidence type="ECO:0000313" key="2">
    <source>
        <dbReference type="EnsemblProtists" id="EKX31323"/>
    </source>
</evidence>
<evidence type="ECO:0000313" key="3">
    <source>
        <dbReference type="Proteomes" id="UP000011087"/>
    </source>
</evidence>
<dbReference type="EnsemblProtists" id="EKX31323">
    <property type="protein sequence ID" value="EKX31323"/>
    <property type="gene ID" value="GUITHDRAFT_122479"/>
</dbReference>
<dbReference type="AlphaFoldDB" id="L1I4Y7"/>
<reference evidence="1 3" key="1">
    <citation type="journal article" date="2012" name="Nature">
        <title>Algal genomes reveal evolutionary mosaicism and the fate of nucleomorphs.</title>
        <authorList>
            <consortium name="DOE Joint Genome Institute"/>
            <person name="Curtis B.A."/>
            <person name="Tanifuji G."/>
            <person name="Burki F."/>
            <person name="Gruber A."/>
            <person name="Irimia M."/>
            <person name="Maruyama S."/>
            <person name="Arias M.C."/>
            <person name="Ball S.G."/>
            <person name="Gile G.H."/>
            <person name="Hirakawa Y."/>
            <person name="Hopkins J.F."/>
            <person name="Kuo A."/>
            <person name="Rensing S.A."/>
            <person name="Schmutz J."/>
            <person name="Symeonidi A."/>
            <person name="Elias M."/>
            <person name="Eveleigh R.J."/>
            <person name="Herman E.K."/>
            <person name="Klute M.J."/>
            <person name="Nakayama T."/>
            <person name="Obornik M."/>
            <person name="Reyes-Prieto A."/>
            <person name="Armbrust E.V."/>
            <person name="Aves S.J."/>
            <person name="Beiko R.G."/>
            <person name="Coutinho P."/>
            <person name="Dacks J.B."/>
            <person name="Durnford D.G."/>
            <person name="Fast N.M."/>
            <person name="Green B.R."/>
            <person name="Grisdale C.J."/>
            <person name="Hempel F."/>
            <person name="Henrissat B."/>
            <person name="Hoppner M.P."/>
            <person name="Ishida K."/>
            <person name="Kim E."/>
            <person name="Koreny L."/>
            <person name="Kroth P.G."/>
            <person name="Liu Y."/>
            <person name="Malik S.B."/>
            <person name="Maier U.G."/>
            <person name="McRose D."/>
            <person name="Mock T."/>
            <person name="Neilson J.A."/>
            <person name="Onodera N.T."/>
            <person name="Poole A.M."/>
            <person name="Pritham E.J."/>
            <person name="Richards T.A."/>
            <person name="Rocap G."/>
            <person name="Roy S.W."/>
            <person name="Sarai C."/>
            <person name="Schaack S."/>
            <person name="Shirato S."/>
            <person name="Slamovits C.H."/>
            <person name="Spencer D.F."/>
            <person name="Suzuki S."/>
            <person name="Worden A.Z."/>
            <person name="Zauner S."/>
            <person name="Barry K."/>
            <person name="Bell C."/>
            <person name="Bharti A.K."/>
            <person name="Crow J.A."/>
            <person name="Grimwood J."/>
            <person name="Kramer R."/>
            <person name="Lindquist E."/>
            <person name="Lucas S."/>
            <person name="Salamov A."/>
            <person name="McFadden G.I."/>
            <person name="Lane C.E."/>
            <person name="Keeling P.J."/>
            <person name="Gray M.W."/>
            <person name="Grigoriev I.V."/>
            <person name="Archibald J.M."/>
        </authorList>
    </citation>
    <scope>NUCLEOTIDE SEQUENCE</scope>
    <source>
        <strain evidence="1 3">CCMP2712</strain>
    </source>
</reference>
<dbReference type="HOGENOM" id="CLU_2445452_0_0_1"/>
<reference evidence="3" key="2">
    <citation type="submission" date="2012-11" db="EMBL/GenBank/DDBJ databases">
        <authorList>
            <person name="Kuo A."/>
            <person name="Curtis B.A."/>
            <person name="Tanifuji G."/>
            <person name="Burki F."/>
            <person name="Gruber A."/>
            <person name="Irimia M."/>
            <person name="Maruyama S."/>
            <person name="Arias M.C."/>
            <person name="Ball S.G."/>
            <person name="Gile G.H."/>
            <person name="Hirakawa Y."/>
            <person name="Hopkins J.F."/>
            <person name="Rensing S.A."/>
            <person name="Schmutz J."/>
            <person name="Symeonidi A."/>
            <person name="Elias M."/>
            <person name="Eveleigh R.J."/>
            <person name="Herman E.K."/>
            <person name="Klute M.J."/>
            <person name="Nakayama T."/>
            <person name="Obornik M."/>
            <person name="Reyes-Prieto A."/>
            <person name="Armbrust E.V."/>
            <person name="Aves S.J."/>
            <person name="Beiko R.G."/>
            <person name="Coutinho P."/>
            <person name="Dacks J.B."/>
            <person name="Durnford D.G."/>
            <person name="Fast N.M."/>
            <person name="Green B.R."/>
            <person name="Grisdale C."/>
            <person name="Hempe F."/>
            <person name="Henrissat B."/>
            <person name="Hoppner M.P."/>
            <person name="Ishida K.-I."/>
            <person name="Kim E."/>
            <person name="Koreny L."/>
            <person name="Kroth P.G."/>
            <person name="Liu Y."/>
            <person name="Malik S.-B."/>
            <person name="Maier U.G."/>
            <person name="McRose D."/>
            <person name="Mock T."/>
            <person name="Neilson J.A."/>
            <person name="Onodera N.T."/>
            <person name="Poole A.M."/>
            <person name="Pritham E.J."/>
            <person name="Richards T.A."/>
            <person name="Rocap G."/>
            <person name="Roy S.W."/>
            <person name="Sarai C."/>
            <person name="Schaack S."/>
            <person name="Shirato S."/>
            <person name="Slamovits C.H."/>
            <person name="Spencer D.F."/>
            <person name="Suzuki S."/>
            <person name="Worden A.Z."/>
            <person name="Zauner S."/>
            <person name="Barry K."/>
            <person name="Bell C."/>
            <person name="Bharti A.K."/>
            <person name="Crow J.A."/>
            <person name="Grimwood J."/>
            <person name="Kramer R."/>
            <person name="Lindquist E."/>
            <person name="Lucas S."/>
            <person name="Salamov A."/>
            <person name="McFadden G.I."/>
            <person name="Lane C.E."/>
            <person name="Keeling P.J."/>
            <person name="Gray M.W."/>
            <person name="Grigoriev I.V."/>
            <person name="Archibald J.M."/>
        </authorList>
    </citation>
    <scope>NUCLEOTIDE SEQUENCE</scope>
    <source>
        <strain evidence="3">CCMP2712</strain>
    </source>
</reference>
<organism evidence="1">
    <name type="scientific">Guillardia theta (strain CCMP2712)</name>
    <name type="common">Cryptophyte</name>
    <dbReference type="NCBI Taxonomy" id="905079"/>
    <lineage>
        <taxon>Eukaryota</taxon>
        <taxon>Cryptophyceae</taxon>
        <taxon>Pyrenomonadales</taxon>
        <taxon>Geminigeraceae</taxon>
        <taxon>Guillardia</taxon>
    </lineage>
</organism>
<dbReference type="Proteomes" id="UP000011087">
    <property type="component" value="Unassembled WGS sequence"/>
</dbReference>
<protein>
    <submittedName>
        <fullName evidence="1 2">Uncharacterized protein</fullName>
    </submittedName>
</protein>
<dbReference type="RefSeq" id="XP_005818303.1">
    <property type="nucleotide sequence ID" value="XM_005818246.1"/>
</dbReference>
<dbReference type="KEGG" id="gtt:GUITHDRAFT_122479"/>
<evidence type="ECO:0000313" key="1">
    <source>
        <dbReference type="EMBL" id="EKX31323.1"/>
    </source>
</evidence>
<accession>L1I4Y7</accession>
<reference evidence="2" key="3">
    <citation type="submission" date="2015-06" db="UniProtKB">
        <authorList>
            <consortium name="EnsemblProtists"/>
        </authorList>
    </citation>
    <scope>IDENTIFICATION</scope>
</reference>
<dbReference type="GeneID" id="17288044"/>
<proteinExistence type="predicted"/>
<dbReference type="PaxDb" id="55529-EKX31323"/>